<dbReference type="AlphaFoldDB" id="A0A192TQF1"/>
<dbReference type="GO" id="GO:0004305">
    <property type="term" value="F:ethanolamine kinase activity"/>
    <property type="evidence" value="ECO:0007669"/>
    <property type="project" value="TreeGrafter"/>
</dbReference>
<dbReference type="KEGG" id="rpha:AMC79_PD00735"/>
<organism evidence="2 4">
    <name type="scientific">Rhizobium phaseoli</name>
    <dbReference type="NCBI Taxonomy" id="396"/>
    <lineage>
        <taxon>Bacteria</taxon>
        <taxon>Pseudomonadati</taxon>
        <taxon>Pseudomonadota</taxon>
        <taxon>Alphaproteobacteria</taxon>
        <taxon>Hyphomicrobiales</taxon>
        <taxon>Rhizobiaceae</taxon>
        <taxon>Rhizobium/Agrobacterium group</taxon>
        <taxon>Rhizobium</taxon>
    </lineage>
</organism>
<dbReference type="GO" id="GO:0005737">
    <property type="term" value="C:cytoplasm"/>
    <property type="evidence" value="ECO:0007669"/>
    <property type="project" value="TreeGrafter"/>
</dbReference>
<dbReference type="PANTHER" id="PTHR22603:SF66">
    <property type="entry name" value="ETHANOLAMINE KINASE"/>
    <property type="match status" value="1"/>
</dbReference>
<dbReference type="OrthoDB" id="179763at2"/>
<proteinExistence type="predicted"/>
<gene>
    <name evidence="1" type="ORF">AMC81_PE00800</name>
    <name evidence="2" type="ORF">HER27_031180</name>
</gene>
<sequence length="342" mass="37369">MTPAASSTNPGSGDTQARCVFEDDVPDLVRNTAVNLLDQWHFLPGERDIRFSILPGGANNINLVLRHDDGKWALKIREPDASFAGTSVTAAIEAQAMAASFGLAPAVIAKCLPEGHFMSEFVEGETLRPQHIRHPSMAPRIVDTLKQLHAHHFSPRKFDIFDDLRGFMAGAAKLGGSYPTSYAALWEIAQRFESILAGANAPVGFGHNDLVPQNFIACSDSVKMVDFDYAGEALLAIDLASVTSQAEMSDDETTTFLRLYDPNLDRNQIARVQVLRFVNALREVAWAAMAEPFMAAKTTLLDGWSYRSHADVNIRLAEALIRENPADELASKAGFVRPGALF</sequence>
<protein>
    <submittedName>
        <fullName evidence="1">Choline/ethanolamine kinase protein</fullName>
    </submittedName>
    <submittedName>
        <fullName evidence="2">Phosphotransferase</fullName>
    </submittedName>
</protein>
<evidence type="ECO:0000313" key="4">
    <source>
        <dbReference type="Proteomes" id="UP000540266"/>
    </source>
</evidence>
<dbReference type="InterPro" id="IPR011009">
    <property type="entry name" value="Kinase-like_dom_sf"/>
</dbReference>
<evidence type="ECO:0000313" key="2">
    <source>
        <dbReference type="EMBL" id="QPK12468.1"/>
    </source>
</evidence>
<dbReference type="SUPFAM" id="SSF56112">
    <property type="entry name" value="Protein kinase-like (PK-like)"/>
    <property type="match status" value="1"/>
</dbReference>
<dbReference type="GO" id="GO:0006646">
    <property type="term" value="P:phosphatidylethanolamine biosynthetic process"/>
    <property type="evidence" value="ECO:0007669"/>
    <property type="project" value="TreeGrafter"/>
</dbReference>
<geneLocation type="plasmid" evidence="2 4">
    <name>pBS3d</name>
</geneLocation>
<keyword evidence="2" id="KW-0614">Plasmid</keyword>
<dbReference type="Proteomes" id="UP000540266">
    <property type="component" value="Plasmid pBS3d"/>
</dbReference>
<keyword evidence="3" id="KW-1185">Reference proteome</keyword>
<geneLocation type="plasmid" evidence="1 3">
    <name>pRphaN771e</name>
</geneLocation>
<dbReference type="PANTHER" id="PTHR22603">
    <property type="entry name" value="CHOLINE/ETHANOALAMINE KINASE"/>
    <property type="match status" value="1"/>
</dbReference>
<evidence type="ECO:0000313" key="3">
    <source>
        <dbReference type="Proteomes" id="UP000078551"/>
    </source>
</evidence>
<keyword evidence="1" id="KW-0808">Transferase</keyword>
<name>A0A192TQF1_9HYPH</name>
<dbReference type="EMBL" id="CP064935">
    <property type="protein sequence ID" value="QPK12468.1"/>
    <property type="molecule type" value="Genomic_DNA"/>
</dbReference>
<dbReference type="EMBL" id="CP013573">
    <property type="protein sequence ID" value="ANL89043.1"/>
    <property type="molecule type" value="Genomic_DNA"/>
</dbReference>
<dbReference type="GeneID" id="45961429"/>
<reference evidence="1 3" key="1">
    <citation type="submission" date="2015-11" db="EMBL/GenBank/DDBJ databases">
        <title>The limits of bacterial species coexistence and the symbiotic plasmid transference in sympatric Rhizobium populations.</title>
        <authorList>
            <person name="Perez-Carrascal O.M."/>
            <person name="VanInsberghe D."/>
            <person name="Juarez S."/>
            <person name="Polz M.F."/>
            <person name="Vinuesa P."/>
            <person name="Gonzalez V."/>
        </authorList>
    </citation>
    <scope>NUCLEOTIDE SEQUENCE [LARGE SCALE GENOMIC DNA]</scope>
    <source>
        <strain evidence="1 3">N771</strain>
        <plasmid evidence="1 3">pRphaN771e</plasmid>
    </source>
</reference>
<accession>A0A192TQF1</accession>
<dbReference type="Pfam" id="PF01633">
    <property type="entry name" value="Choline_kinase"/>
    <property type="match status" value="1"/>
</dbReference>
<dbReference type="RefSeq" id="WP_004670179.1">
    <property type="nucleotide sequence ID" value="NZ_CP013531.1"/>
</dbReference>
<reference evidence="2 4" key="2">
    <citation type="submission" date="2020-11" db="EMBL/GenBank/DDBJ databases">
        <title>Indigenous Rhizobia Nodulating Common beans in Western Kenya.</title>
        <authorList>
            <person name="Wekesa C.S."/>
            <person name="Oelmueller R."/>
            <person name="Furch A.C."/>
        </authorList>
    </citation>
    <scope>NUCLEOTIDE SEQUENCE [LARGE SCALE GENOMIC DNA]</scope>
    <source>
        <strain evidence="4">BS3</strain>
        <strain evidence="2">S3</strain>
        <plasmid evidence="2 4">pBS3d</plasmid>
    </source>
</reference>
<dbReference type="Proteomes" id="UP000078551">
    <property type="component" value="Plasmid pRphaN771e"/>
</dbReference>
<evidence type="ECO:0000313" key="1">
    <source>
        <dbReference type="EMBL" id="ANL89043.1"/>
    </source>
</evidence>
<keyword evidence="1" id="KW-0418">Kinase</keyword>
<dbReference type="Gene3D" id="3.90.1200.10">
    <property type="match status" value="1"/>
</dbReference>